<keyword evidence="2" id="KW-0812">Transmembrane</keyword>
<keyword evidence="4" id="KW-1185">Reference proteome</keyword>
<reference evidence="3 4" key="1">
    <citation type="submission" date="2018-12" db="EMBL/GenBank/DDBJ databases">
        <authorList>
            <consortium name="Pathogen Informatics"/>
        </authorList>
    </citation>
    <scope>NUCLEOTIDE SEQUENCE [LARGE SCALE GENOMIC DNA]</scope>
    <source>
        <strain evidence="3 4">NCTC10485</strain>
    </source>
</reference>
<feature type="region of interest" description="Disordered" evidence="1">
    <location>
        <begin position="67"/>
        <end position="135"/>
    </location>
</feature>
<feature type="transmembrane region" description="Helical" evidence="2">
    <location>
        <begin position="34"/>
        <end position="58"/>
    </location>
</feature>
<dbReference type="Proteomes" id="UP000282551">
    <property type="component" value="Chromosome"/>
</dbReference>
<gene>
    <name evidence="3" type="ORF">NCTC10485_00269</name>
</gene>
<accession>A0A3S4RNB4</accession>
<dbReference type="EMBL" id="LR134355">
    <property type="protein sequence ID" value="VEG44740.1"/>
    <property type="molecule type" value="Genomic_DNA"/>
</dbReference>
<evidence type="ECO:0000256" key="1">
    <source>
        <dbReference type="SAM" id="MobiDB-lite"/>
    </source>
</evidence>
<name>A0A3S4RNB4_MYCCI</name>
<evidence type="ECO:0000313" key="3">
    <source>
        <dbReference type="EMBL" id="VEG44740.1"/>
    </source>
</evidence>
<dbReference type="AlphaFoldDB" id="A0A3S4RNB4"/>
<dbReference type="RefSeq" id="WP_126332094.1">
    <property type="nucleotide sequence ID" value="NZ_AP022604.1"/>
</dbReference>
<sequence length="135" mass="14325">MSETPEPATEPTVPVAEPAEPVVVERKPHRLYQVAAWVAIVAGTLVIVAVIFFAGFILGKASDGGHGHFGHHHPGMMMKPDRGGPMGPPMMRPDGFREGHMWPGPGNMGPGGPGPSDQPRPAESPRPTDQRDSGR</sequence>
<keyword evidence="2" id="KW-0472">Membrane</keyword>
<evidence type="ECO:0000256" key="2">
    <source>
        <dbReference type="SAM" id="Phobius"/>
    </source>
</evidence>
<feature type="compositionally biased region" description="Pro residues" evidence="1">
    <location>
        <begin position="112"/>
        <end position="124"/>
    </location>
</feature>
<evidence type="ECO:0000313" key="4">
    <source>
        <dbReference type="Proteomes" id="UP000282551"/>
    </source>
</evidence>
<organism evidence="3 4">
    <name type="scientific">Mycolicibacterium chitae</name>
    <name type="common">Mycobacterium chitae</name>
    <dbReference type="NCBI Taxonomy" id="1792"/>
    <lineage>
        <taxon>Bacteria</taxon>
        <taxon>Bacillati</taxon>
        <taxon>Actinomycetota</taxon>
        <taxon>Actinomycetes</taxon>
        <taxon>Mycobacteriales</taxon>
        <taxon>Mycobacteriaceae</taxon>
        <taxon>Mycolicibacterium</taxon>
    </lineage>
</organism>
<proteinExistence type="predicted"/>
<keyword evidence="2" id="KW-1133">Transmembrane helix</keyword>
<feature type="compositionally biased region" description="Basic and acidic residues" evidence="1">
    <location>
        <begin position="126"/>
        <end position="135"/>
    </location>
</feature>
<protein>
    <submittedName>
        <fullName evidence="3">Conserved protein of uncharacterized function, proline rich protein</fullName>
    </submittedName>
</protein>
<dbReference type="OrthoDB" id="4764860at2"/>